<accession>A0A7F5R1W5</accession>
<evidence type="ECO:0000313" key="2">
    <source>
        <dbReference type="RefSeq" id="XP_025828879.1"/>
    </source>
</evidence>
<dbReference type="FunCoup" id="A0A7F5R1W5">
    <property type="interactions" value="2"/>
</dbReference>
<dbReference type="GO" id="GO:0019902">
    <property type="term" value="F:phosphatase binding"/>
    <property type="evidence" value="ECO:0007669"/>
    <property type="project" value="InterPro"/>
</dbReference>
<dbReference type="RefSeq" id="XP_025828879.1">
    <property type="nucleotide sequence ID" value="XM_025973094.1"/>
</dbReference>
<keyword evidence="1" id="KW-1185">Reference proteome</keyword>
<name>A0A7F5R1W5_AGRPL</name>
<organism evidence="1 2">
    <name type="scientific">Agrilus planipennis</name>
    <name type="common">Emerald ash borer</name>
    <name type="synonym">Agrilus marcopoli</name>
    <dbReference type="NCBI Taxonomy" id="224129"/>
    <lineage>
        <taxon>Eukaryota</taxon>
        <taxon>Metazoa</taxon>
        <taxon>Ecdysozoa</taxon>
        <taxon>Arthropoda</taxon>
        <taxon>Hexapoda</taxon>
        <taxon>Insecta</taxon>
        <taxon>Pterygota</taxon>
        <taxon>Neoptera</taxon>
        <taxon>Endopterygota</taxon>
        <taxon>Coleoptera</taxon>
        <taxon>Polyphaga</taxon>
        <taxon>Elateriformia</taxon>
        <taxon>Buprestoidea</taxon>
        <taxon>Buprestidae</taxon>
        <taxon>Agrilinae</taxon>
        <taxon>Agrilus</taxon>
    </lineage>
</organism>
<dbReference type="OrthoDB" id="6724830at2759"/>
<dbReference type="InParanoid" id="A0A7F5R1W5"/>
<protein>
    <submittedName>
        <fullName evidence="2">Protein phosphatase 1 regulatory subunit 36-like</fullName>
    </submittedName>
</protein>
<dbReference type="PANTHER" id="PTHR21055">
    <property type="entry name" value="PROTEIN PHOSPHATASE 1 REGULATORY SUBUNIT 36"/>
    <property type="match status" value="1"/>
</dbReference>
<sequence>MGEESTQFASGTWTWDDLTNELTFQSANQDDQQGTAQGQTATKVVVQSAFEVKFRDTVDNVEKIRFRRRFQRKAKIGTTSYIILQDIKDVVLFLASPKDLTTKFIRFFHTQTVDSFLRAAMVYFQYYIQVWETLVDRREEAKRKIPHLGVKGILGTLSDELSCLRCVLAREYTCMLTGAGEMLEFHHMGSMRTKSLTGKERYLFEVLLCITIRVIWIGMQRKYLNLIERELNRLIRGKLFNIIQHRDIRLGIALEKSKEEDRVLDGKYCVDERKLYHRSPLAQELILAEHDYRLLGIGVKNFTPKDELVKYLEIAFSAPETVLFEKGIQVGILGMPSKCFDAMLYYRGKTSIDEKRNFHIPTYTSVRDEEVIEEFPTEKPLYEDSQERKLIRQKQCDLWVTHVKTSQSGKAKDAIPSVTVISTASTLTI</sequence>
<dbReference type="Proteomes" id="UP000192223">
    <property type="component" value="Unplaced"/>
</dbReference>
<dbReference type="AlphaFoldDB" id="A0A7F5R1W5"/>
<dbReference type="Pfam" id="PF14895">
    <property type="entry name" value="PPPI_inhib"/>
    <property type="match status" value="1"/>
</dbReference>
<gene>
    <name evidence="2" type="primary">LOC108734342</name>
</gene>
<dbReference type="InterPro" id="IPR026142">
    <property type="entry name" value="Pro_pase_1_reg_su_36"/>
</dbReference>
<dbReference type="KEGG" id="apln:108734342"/>
<evidence type="ECO:0000313" key="1">
    <source>
        <dbReference type="Proteomes" id="UP000192223"/>
    </source>
</evidence>
<dbReference type="PANTHER" id="PTHR21055:SF3">
    <property type="entry name" value="PROTEIN PHOSPHATASE 1 REGULATORY SUBUNIT 36"/>
    <property type="match status" value="1"/>
</dbReference>
<reference evidence="2" key="1">
    <citation type="submission" date="2025-08" db="UniProtKB">
        <authorList>
            <consortium name="RefSeq"/>
        </authorList>
    </citation>
    <scope>IDENTIFICATION</scope>
    <source>
        <tissue evidence="2">Entire body</tissue>
    </source>
</reference>
<proteinExistence type="predicted"/>
<dbReference type="GeneID" id="108734342"/>